<dbReference type="PROSITE" id="PS50994">
    <property type="entry name" value="INTEGRASE"/>
    <property type="match status" value="1"/>
</dbReference>
<dbReference type="SUPFAM" id="SSF56672">
    <property type="entry name" value="DNA/RNA polymerases"/>
    <property type="match status" value="2"/>
</dbReference>
<dbReference type="InterPro" id="IPR041373">
    <property type="entry name" value="RT_RNaseH"/>
</dbReference>
<dbReference type="CDD" id="cd00303">
    <property type="entry name" value="retropepsin_like"/>
    <property type="match status" value="1"/>
</dbReference>
<name>A0A2N9FKN3_FAGSY</name>
<feature type="region of interest" description="Disordered" evidence="7">
    <location>
        <begin position="2430"/>
        <end position="2455"/>
    </location>
</feature>
<sequence>MPSHISILSLLLASESHRKALLKVLNEAYVPEDITGPSFENMVTSILVTNQLTFSDDELPPEGRGHIKALYISVKTNDCIVSKVLIDNGSALNVCPLSTLEKLDIDPTRVRVTSMVVRAFDGTRREVLGEIDLPVELHTAGAVPSSLHQKMKLIIGNQLVTILAEEPISVYNDGAVPYIDGCASEEAPFHSFEFVTVIHRVATLEPKLSKAGIMVAREFVKAGFQPGQGLGCANQGRTAIVTLEGNKDGYGLGYTPTRKDRQLAYEARRQRAAAKLRGENINVITTEGDSTAPPICPDQYKGVDLKDFLDEEDLKGYHIKEETLDEDTGKYTDFPNLLPHLMVPCGLETLEFETFSEHGDPESHLQKYYKKMASYISDEFLMISTFHESLPEYAVTWFYQLKNIACWKDLARAFLDRYHYNLKTLPPVKSLSNITTTAAKEVHAGPMVEGLSINAITEEGDSTTPPIHHCQQGEEAKIWTCVPLLQRISSSNEIARKTSNDPHVSEIDNKMDCSLDNIDNSDEEVELPNDILEALERQDEGSKPNIEELEIINLADEGEEPREVKIGTHSTTEQKEALIALLREFHEIFACAATNEARSHFEDQGGSGKTIKGGIPEHNDLFGLGSQYSPGDGNQGGPSLKDPLQVPDGPITRSRAKKIKEAMQGLVQSTWDEASKSLTIKVVRDRMDLQDAAIRNLQGGRDRRRRERRVENEYENEGDGEDEEDLASEVASSGRQLGRIEALGNIKMKIPSFQGRTDPEVYLEWEKKIDLVFDCHNYSEEKKVKLAVIEFTDYAIIWWDQLVTNRRRNTERPVETWGELKALMRRRFVPSHFYRDLYQRLQNLTQGSRSVEDYHKEMEVAMIRANVEEDREATMARFLSGLNRDIANVIELQHCVDIKDMVHMAMKVERQLKRKGTARHIASQCPNRLVMIMRDNGEVMTESEDDSDEMPELVDASDDDGVWLNDCGEVRVDRQVLVTFSIGKYLDKVLCDVVPMHAGHILLGRSWQYDRRVTHDGFKNIYSFVKGGKTIKLAPLTPSQVYEDQLKLQNESDQKRKSEKEIVQKRKSEKEIEQKRKSESENEKKERESSSLNLDETNQFLPSLAVSLLQEFEHVFPKEMPNELPPIRGIQHQIDFVPGAAIPNRPAYRSNPEKTKELRRQVEDLISKGYVRESMSPCIVPVLLVPKKDGTWRMCVDCRAINNITAKYRHSIPRLDDMLDELHGSCIFSKIDLKSGYHQIRMKEGDDWKTTFKTKYGLYEWLVMPFGLTNAPSMFMRLMNHALRAYLGRFVVVYFDDILVYSKSLDEHVDYLHCVLAVLRKEKLNANLKKCSFYLDKVVFLGYVVSAKGIAVDEEKVKAVKEWPTTKSITEEKRSIAYFSEKLNGAASNYQTYDKELYALVGALETWQHYLWPKEFVIHTDHESLKHLKGQVNERSSLDGQKKAEMVKKLHESVQQHIEKKTEQYANKANKGRRQVIFEPSDWVWVHMRKERFPARRRSKLHPRGDGPFQILEKINDNAYKVDLPGEYKVSATFNVFDLSPFDVGEDSWSNPFEERGNDGNQGGPSLKDPLQVPDGPITRSRAKKIKEAMQGLGFHSAGSYHSVPKKDGKVRMCVDYRDLNRASPKDNFPLPHIDTLVDNTATNAVFSFMDEFSGYNQIKMAEEDKSKTAFITHWGTFVYDVMPFEVYVDAMIAKSRTTQDHLTDLRKLFQRLKKYQLRLNSNKCAFGITSGKLLGFIVSGRGIEIDPAKVQAIRSMPTPKTEKEIRSFLGRINYIARFIAQLTATCEPLFKLLRKDVKIKWTEDCQKAFDKIKEYLLNPPILVPPTPRHPLILYLTVQEASMGCMLGQQDETGRKEQAIYYLSKKFTEPETRYLLIFEKPALLGKIAQWQVLLSEFDILFVAQKAIKGQAIADYLADYPSEQLELMDSEFPDEDVMTVDEGDHCRWKLYFDGAANPIGSGIGAVLVSPKGQQTPIAVKLGFDCTNNMTEYEACIVDLQAALEFDAYELEFKYITFTYTPRAHNHFADALATLASLIKLVEGNDVRPLRIETRDIPAYCVCMEECMNVEAEIDNKPWYYDIKRFIQDREYPPRVTENEKKYIRRMAFQFFLSGEILYKRTHDATLLRCVDAEEANRRGTASDMSRRATSARCANTPKASNRHEFILVAIAYFTKWVEACSFKNVTQVAVTRFVKNNIICGYGMPEMLITDNASNLNNRMMDQLCQQFKIQHNNSAPYRPKMNGAMEAANKNVKKILSKMTETYKDWHEHLPYALCAYRTSVRTSVGATPYSLVYGMEVVLPVEVEIPSLRILSQTQLKEVEWARARYKQLNFIDEKRLAALCHGQLYQRRIERAYNKKARPRTFQPGDLVLKKRNTALSDSRGKFAPSYEGPYVVKKAFSGGAIILADMDGEEFRSPINSDSVIKYHTREERKSVRTLPSDEITTGLSAESPQGSGKGRIPLIVLLQDGASPSTQRIHHLVNLMKSRNHGETLPVKPRSIRLQSIMYQVYFSLQDPIITLKDADLDPHGPYRSAYSCKCNLTLI</sequence>
<dbReference type="PROSITE" id="PS50878">
    <property type="entry name" value="RT_POL"/>
    <property type="match status" value="1"/>
</dbReference>
<gene>
    <name evidence="11" type="ORF">FSB_LOCUS15635</name>
</gene>
<dbReference type="EMBL" id="OIVN01000944">
    <property type="protein sequence ID" value="SPC87753.1"/>
    <property type="molecule type" value="Genomic_DNA"/>
</dbReference>
<dbReference type="Gene3D" id="3.10.10.10">
    <property type="entry name" value="HIV Type 1 Reverse Transcriptase, subunit A, domain 1"/>
    <property type="match status" value="1"/>
</dbReference>
<dbReference type="SUPFAM" id="SSF53098">
    <property type="entry name" value="Ribonuclease H-like"/>
    <property type="match status" value="2"/>
</dbReference>
<dbReference type="FunFam" id="3.30.70.270:FF:000020">
    <property type="entry name" value="Transposon Tf2-6 polyprotein-like Protein"/>
    <property type="match status" value="1"/>
</dbReference>
<dbReference type="Pfam" id="PF03732">
    <property type="entry name" value="Retrotrans_gag"/>
    <property type="match status" value="1"/>
</dbReference>
<dbReference type="InterPro" id="IPR041577">
    <property type="entry name" value="RT_RNaseH_2"/>
</dbReference>
<keyword evidence="3" id="KW-0540">Nuclease</keyword>
<dbReference type="CDD" id="cd01647">
    <property type="entry name" value="RT_LTR"/>
    <property type="match status" value="2"/>
</dbReference>
<dbReference type="InterPro" id="IPR012337">
    <property type="entry name" value="RNaseH-like_sf"/>
</dbReference>
<keyword evidence="1" id="KW-0808">Transferase</keyword>
<feature type="region of interest" description="Disordered" evidence="7">
    <location>
        <begin position="1548"/>
        <end position="1578"/>
    </location>
</feature>
<dbReference type="InterPro" id="IPR036397">
    <property type="entry name" value="RNaseH_sf"/>
</dbReference>
<feature type="region of interest" description="Disordered" evidence="7">
    <location>
        <begin position="699"/>
        <end position="726"/>
    </location>
</feature>
<keyword evidence="2" id="KW-0548">Nucleotidyltransferase</keyword>
<protein>
    <recommendedName>
        <fullName evidence="12">Reverse transcriptase</fullName>
    </recommendedName>
</protein>
<keyword evidence="6" id="KW-0695">RNA-directed DNA polymerase</keyword>
<keyword evidence="4" id="KW-0255">Endonuclease</keyword>
<keyword evidence="5" id="KW-0378">Hydrolase</keyword>
<feature type="domain" description="Integrase catalytic" evidence="10">
    <location>
        <begin position="2129"/>
        <end position="2297"/>
    </location>
</feature>
<evidence type="ECO:0000313" key="11">
    <source>
        <dbReference type="EMBL" id="SPC87753.1"/>
    </source>
</evidence>
<feature type="domain" description="G-patch" evidence="8">
    <location>
        <begin position="211"/>
        <end position="257"/>
    </location>
</feature>
<dbReference type="GO" id="GO:0004519">
    <property type="term" value="F:endonuclease activity"/>
    <property type="evidence" value="ECO:0007669"/>
    <property type="project" value="UniProtKB-KW"/>
</dbReference>
<evidence type="ECO:0000256" key="6">
    <source>
        <dbReference type="ARBA" id="ARBA00022918"/>
    </source>
</evidence>
<evidence type="ECO:0000259" key="9">
    <source>
        <dbReference type="PROSITE" id="PS50878"/>
    </source>
</evidence>
<feature type="compositionally biased region" description="Basic and acidic residues" evidence="7">
    <location>
        <begin position="1047"/>
        <end position="1089"/>
    </location>
</feature>
<dbReference type="GO" id="GO:0016787">
    <property type="term" value="F:hydrolase activity"/>
    <property type="evidence" value="ECO:0007669"/>
    <property type="project" value="UniProtKB-KW"/>
</dbReference>
<dbReference type="InterPro" id="IPR043502">
    <property type="entry name" value="DNA/RNA_pol_sf"/>
</dbReference>
<feature type="compositionally biased region" description="Acidic residues" evidence="7">
    <location>
        <begin position="713"/>
        <end position="726"/>
    </location>
</feature>
<dbReference type="CDD" id="cd09279">
    <property type="entry name" value="RNase_HI_like"/>
    <property type="match status" value="1"/>
</dbReference>
<dbReference type="Pfam" id="PF00078">
    <property type="entry name" value="RVT_1"/>
    <property type="match status" value="2"/>
</dbReference>
<dbReference type="InterPro" id="IPR043128">
    <property type="entry name" value="Rev_trsase/Diguanyl_cyclase"/>
</dbReference>
<dbReference type="PROSITE" id="PS50174">
    <property type="entry name" value="G_PATCH"/>
    <property type="match status" value="1"/>
</dbReference>
<evidence type="ECO:0000256" key="7">
    <source>
        <dbReference type="SAM" id="MobiDB-lite"/>
    </source>
</evidence>
<dbReference type="InterPro" id="IPR000467">
    <property type="entry name" value="G_patch_dom"/>
</dbReference>
<accession>A0A2N9FKN3</accession>
<evidence type="ECO:0000256" key="2">
    <source>
        <dbReference type="ARBA" id="ARBA00022695"/>
    </source>
</evidence>
<dbReference type="PANTHER" id="PTHR35046">
    <property type="entry name" value="ZINC KNUCKLE (CCHC-TYPE) FAMILY PROTEIN"/>
    <property type="match status" value="1"/>
</dbReference>
<evidence type="ECO:0000259" key="8">
    <source>
        <dbReference type="PROSITE" id="PS50174"/>
    </source>
</evidence>
<dbReference type="InterPro" id="IPR001584">
    <property type="entry name" value="Integrase_cat-core"/>
</dbReference>
<dbReference type="GO" id="GO:0003964">
    <property type="term" value="F:RNA-directed DNA polymerase activity"/>
    <property type="evidence" value="ECO:0007669"/>
    <property type="project" value="UniProtKB-KW"/>
</dbReference>
<evidence type="ECO:0000259" key="10">
    <source>
        <dbReference type="PROSITE" id="PS50994"/>
    </source>
</evidence>
<dbReference type="PANTHER" id="PTHR35046:SF9">
    <property type="entry name" value="RNA-DIRECTED DNA POLYMERASE"/>
    <property type="match status" value="1"/>
</dbReference>
<dbReference type="InterPro" id="IPR000477">
    <property type="entry name" value="RT_dom"/>
</dbReference>
<feature type="compositionally biased region" description="Polar residues" evidence="7">
    <location>
        <begin position="2442"/>
        <end position="2454"/>
    </location>
</feature>
<evidence type="ECO:0008006" key="12">
    <source>
        <dbReference type="Google" id="ProtNLM"/>
    </source>
</evidence>
<dbReference type="Pfam" id="PF24626">
    <property type="entry name" value="SH3_Tf2-1"/>
    <property type="match status" value="1"/>
</dbReference>
<evidence type="ECO:0000256" key="1">
    <source>
        <dbReference type="ARBA" id="ARBA00022679"/>
    </source>
</evidence>
<evidence type="ECO:0000256" key="4">
    <source>
        <dbReference type="ARBA" id="ARBA00022759"/>
    </source>
</evidence>
<dbReference type="Pfam" id="PF17919">
    <property type="entry name" value="RT_RNaseH_2"/>
    <property type="match status" value="1"/>
</dbReference>
<evidence type="ECO:0000256" key="5">
    <source>
        <dbReference type="ARBA" id="ARBA00022801"/>
    </source>
</evidence>
<dbReference type="InterPro" id="IPR056924">
    <property type="entry name" value="SH3_Tf2-1"/>
</dbReference>
<dbReference type="InterPro" id="IPR005162">
    <property type="entry name" value="Retrotrans_gag_dom"/>
</dbReference>
<reference evidence="11" key="1">
    <citation type="submission" date="2018-02" db="EMBL/GenBank/DDBJ databases">
        <authorList>
            <person name="Cohen D.B."/>
            <person name="Kent A.D."/>
        </authorList>
    </citation>
    <scope>NUCLEOTIDE SEQUENCE</scope>
</reference>
<dbReference type="GO" id="GO:0003676">
    <property type="term" value="F:nucleic acid binding"/>
    <property type="evidence" value="ECO:0007669"/>
    <property type="project" value="InterPro"/>
</dbReference>
<dbReference type="GO" id="GO:0015074">
    <property type="term" value="P:DNA integration"/>
    <property type="evidence" value="ECO:0007669"/>
    <property type="project" value="InterPro"/>
</dbReference>
<feature type="region of interest" description="Disordered" evidence="7">
    <location>
        <begin position="600"/>
        <end position="651"/>
    </location>
</feature>
<proteinExistence type="predicted"/>
<dbReference type="Gene3D" id="3.30.70.270">
    <property type="match status" value="3"/>
</dbReference>
<feature type="domain" description="Reverse transcriptase" evidence="9">
    <location>
        <begin position="1166"/>
        <end position="1345"/>
    </location>
</feature>
<dbReference type="Pfam" id="PF17917">
    <property type="entry name" value="RT_RNaseH"/>
    <property type="match status" value="1"/>
</dbReference>
<organism evidence="11">
    <name type="scientific">Fagus sylvatica</name>
    <name type="common">Beechnut</name>
    <dbReference type="NCBI Taxonomy" id="28930"/>
    <lineage>
        <taxon>Eukaryota</taxon>
        <taxon>Viridiplantae</taxon>
        <taxon>Streptophyta</taxon>
        <taxon>Embryophyta</taxon>
        <taxon>Tracheophyta</taxon>
        <taxon>Spermatophyta</taxon>
        <taxon>Magnoliopsida</taxon>
        <taxon>eudicotyledons</taxon>
        <taxon>Gunneridae</taxon>
        <taxon>Pentapetalae</taxon>
        <taxon>rosids</taxon>
        <taxon>fabids</taxon>
        <taxon>Fagales</taxon>
        <taxon>Fagaceae</taxon>
        <taxon>Fagus</taxon>
    </lineage>
</organism>
<evidence type="ECO:0000256" key="3">
    <source>
        <dbReference type="ARBA" id="ARBA00022722"/>
    </source>
</evidence>
<dbReference type="Gene3D" id="3.30.420.10">
    <property type="entry name" value="Ribonuclease H-like superfamily/Ribonuclease H"/>
    <property type="match status" value="2"/>
</dbReference>
<feature type="region of interest" description="Disordered" evidence="7">
    <location>
        <begin position="1047"/>
        <end position="1094"/>
    </location>
</feature>